<accession>A0A2P2NCH6</accession>
<sequence>MSHIRVQFGRRKKLENPHWKGKVANRREFAIISICLRSCFSARDSGR</sequence>
<proteinExistence type="predicted"/>
<reference evidence="1" key="1">
    <citation type="submission" date="2018-02" db="EMBL/GenBank/DDBJ databases">
        <title>Rhizophora mucronata_Transcriptome.</title>
        <authorList>
            <person name="Meera S.P."/>
            <person name="Sreeshan A."/>
            <person name="Augustine A."/>
        </authorList>
    </citation>
    <scope>NUCLEOTIDE SEQUENCE</scope>
    <source>
        <tissue evidence="1">Leaf</tissue>
    </source>
</reference>
<evidence type="ECO:0000313" key="1">
    <source>
        <dbReference type="EMBL" id="MBX40183.1"/>
    </source>
</evidence>
<name>A0A2P2NCH6_RHIMU</name>
<organism evidence="1">
    <name type="scientific">Rhizophora mucronata</name>
    <name type="common">Asiatic mangrove</name>
    <dbReference type="NCBI Taxonomy" id="61149"/>
    <lineage>
        <taxon>Eukaryota</taxon>
        <taxon>Viridiplantae</taxon>
        <taxon>Streptophyta</taxon>
        <taxon>Embryophyta</taxon>
        <taxon>Tracheophyta</taxon>
        <taxon>Spermatophyta</taxon>
        <taxon>Magnoliopsida</taxon>
        <taxon>eudicotyledons</taxon>
        <taxon>Gunneridae</taxon>
        <taxon>Pentapetalae</taxon>
        <taxon>rosids</taxon>
        <taxon>fabids</taxon>
        <taxon>Malpighiales</taxon>
        <taxon>Rhizophoraceae</taxon>
        <taxon>Rhizophora</taxon>
    </lineage>
</organism>
<dbReference type="EMBL" id="GGEC01059699">
    <property type="protein sequence ID" value="MBX40183.1"/>
    <property type="molecule type" value="Transcribed_RNA"/>
</dbReference>
<dbReference type="AlphaFoldDB" id="A0A2P2NCH6"/>
<protein>
    <submittedName>
        <fullName evidence="1">Uncharacterized protein</fullName>
    </submittedName>
</protein>